<dbReference type="GO" id="GO:0005741">
    <property type="term" value="C:mitochondrial outer membrane"/>
    <property type="evidence" value="ECO:0007669"/>
    <property type="project" value="UniProtKB-SubCell"/>
</dbReference>
<keyword evidence="11" id="KW-0675">Receptor</keyword>
<keyword evidence="14" id="KW-1185">Reference proteome</keyword>
<keyword evidence="9" id="KW-0496">Mitochondrion</keyword>
<keyword evidence="7" id="KW-1133">Transmembrane helix</keyword>
<keyword evidence="3" id="KW-0813">Transport</keyword>
<dbReference type="PANTHER" id="PTHR12504">
    <property type="entry name" value="MITOCHONDRIAL IMPORT RECEPTOR SUBUNIT TOM22"/>
    <property type="match status" value="1"/>
</dbReference>
<feature type="region of interest" description="Disordered" evidence="12">
    <location>
        <begin position="1"/>
        <end position="59"/>
    </location>
</feature>
<protein>
    <submittedName>
        <fullName evidence="13">BZ3500_MvSof-1268-A1-R1_Chr3-3g06606 protein</fullName>
    </submittedName>
</protein>
<feature type="compositionally biased region" description="Acidic residues" evidence="12">
    <location>
        <begin position="36"/>
        <end position="50"/>
    </location>
</feature>
<gene>
    <name evidence="13" type="ORF">BZ3500_MVSOF-1268-A1-R1_CHR3-3G06606</name>
</gene>
<comment type="similarity">
    <text evidence="2">Belongs to the Tom22 family.</text>
</comment>
<keyword evidence="10" id="KW-0472">Membrane</keyword>
<proteinExistence type="inferred from homology"/>
<evidence type="ECO:0000256" key="6">
    <source>
        <dbReference type="ARBA" id="ARBA00022927"/>
    </source>
</evidence>
<dbReference type="OrthoDB" id="10016939at2759"/>
<organism evidence="13 14">
    <name type="scientific">Microbotryum saponariae</name>
    <dbReference type="NCBI Taxonomy" id="289078"/>
    <lineage>
        <taxon>Eukaryota</taxon>
        <taxon>Fungi</taxon>
        <taxon>Dikarya</taxon>
        <taxon>Basidiomycota</taxon>
        <taxon>Pucciniomycotina</taxon>
        <taxon>Microbotryomycetes</taxon>
        <taxon>Microbotryales</taxon>
        <taxon>Microbotryaceae</taxon>
        <taxon>Microbotryum</taxon>
    </lineage>
</organism>
<dbReference type="EMBL" id="FMWP01000094">
    <property type="protein sequence ID" value="SCZ98143.1"/>
    <property type="molecule type" value="Genomic_DNA"/>
</dbReference>
<evidence type="ECO:0000256" key="11">
    <source>
        <dbReference type="ARBA" id="ARBA00023170"/>
    </source>
</evidence>
<evidence type="ECO:0000256" key="7">
    <source>
        <dbReference type="ARBA" id="ARBA00022989"/>
    </source>
</evidence>
<evidence type="ECO:0000256" key="10">
    <source>
        <dbReference type="ARBA" id="ARBA00023136"/>
    </source>
</evidence>
<evidence type="ECO:0000256" key="2">
    <source>
        <dbReference type="ARBA" id="ARBA00009874"/>
    </source>
</evidence>
<dbReference type="AlphaFoldDB" id="A0A2X0LYN3"/>
<keyword evidence="4" id="KW-0812">Transmembrane</keyword>
<dbReference type="CDD" id="cd22884">
    <property type="entry name" value="TOM22"/>
    <property type="match status" value="1"/>
</dbReference>
<keyword evidence="5" id="KW-1000">Mitochondrion outer membrane</keyword>
<keyword evidence="8" id="KW-0811">Translocation</keyword>
<evidence type="ECO:0000256" key="4">
    <source>
        <dbReference type="ARBA" id="ARBA00022692"/>
    </source>
</evidence>
<dbReference type="Pfam" id="PF04281">
    <property type="entry name" value="Tom22"/>
    <property type="match status" value="1"/>
</dbReference>
<evidence type="ECO:0000256" key="8">
    <source>
        <dbReference type="ARBA" id="ARBA00023010"/>
    </source>
</evidence>
<evidence type="ECO:0000313" key="14">
    <source>
        <dbReference type="Proteomes" id="UP000249723"/>
    </source>
</evidence>
<dbReference type="STRING" id="289078.A0A2X0LYN3"/>
<evidence type="ECO:0000256" key="3">
    <source>
        <dbReference type="ARBA" id="ARBA00022448"/>
    </source>
</evidence>
<feature type="compositionally biased region" description="Low complexity" evidence="12">
    <location>
        <begin position="14"/>
        <end position="28"/>
    </location>
</feature>
<evidence type="ECO:0000313" key="13">
    <source>
        <dbReference type="EMBL" id="SCZ98143.1"/>
    </source>
</evidence>
<evidence type="ECO:0000256" key="1">
    <source>
        <dbReference type="ARBA" id="ARBA00004572"/>
    </source>
</evidence>
<comment type="subcellular location">
    <subcellularLocation>
        <location evidence="1">Mitochondrion outer membrane</location>
        <topology evidence="1">Single-pass membrane protein</topology>
    </subcellularLocation>
</comment>
<reference evidence="14" key="1">
    <citation type="submission" date="2016-10" db="EMBL/GenBank/DDBJ databases">
        <authorList>
            <person name="Jeantristanb JTB J.-T."/>
            <person name="Ricardo R."/>
        </authorList>
    </citation>
    <scope>NUCLEOTIDE SEQUENCE [LARGE SCALE GENOMIC DNA]</scope>
</reference>
<keyword evidence="6" id="KW-0653">Protein transport</keyword>
<dbReference type="InterPro" id="IPR005683">
    <property type="entry name" value="Tom22"/>
</dbReference>
<sequence length="161" mass="17157">MVQIQEVTNEDAWSDASSNASDDSLSAAQRPGAALDSDDDHDDDDDDDLDLTPFDPSTETFSSRFYALKDMIPPSTRASLHTSASTLHSWAWSLGTWGGSAAWIACTSAILVGLPLMLAIEGEAGLVQQELQYMGQQAATPQAQTQFAQPAQPGQIVPPGF</sequence>
<evidence type="ECO:0000256" key="12">
    <source>
        <dbReference type="SAM" id="MobiDB-lite"/>
    </source>
</evidence>
<evidence type="ECO:0000256" key="9">
    <source>
        <dbReference type="ARBA" id="ARBA00023128"/>
    </source>
</evidence>
<name>A0A2X0LYN3_9BASI</name>
<evidence type="ECO:0000256" key="5">
    <source>
        <dbReference type="ARBA" id="ARBA00022787"/>
    </source>
</evidence>
<dbReference type="Proteomes" id="UP000249723">
    <property type="component" value="Unassembled WGS sequence"/>
</dbReference>
<dbReference type="GO" id="GO:0006886">
    <property type="term" value="P:intracellular protein transport"/>
    <property type="evidence" value="ECO:0007669"/>
    <property type="project" value="InterPro"/>
</dbReference>
<dbReference type="PANTHER" id="PTHR12504:SF0">
    <property type="entry name" value="MITOCHONDRIAL IMPORT RECEPTOR SUBUNIT TOM22 HOMOLOG"/>
    <property type="match status" value="1"/>
</dbReference>
<accession>A0A2X0LYN3</accession>